<reference evidence="2 3" key="1">
    <citation type="submission" date="2019-11" db="EMBL/GenBank/DDBJ databases">
        <title>Draft genome sequence of Blautia luti DSM 14534T, isolated from human stool.</title>
        <authorList>
            <person name="Ortiz R."/>
            <person name="Melis-Arcos F."/>
            <person name="Covarrubias P."/>
            <person name="Cardenas J.P."/>
            <person name="Perez-Donoso J."/>
            <person name="Almonacid D."/>
        </authorList>
    </citation>
    <scope>NUCLEOTIDE SEQUENCE [LARGE SCALE GENOMIC DNA]</scope>
    <source>
        <strain evidence="2 3">DSM 14534</strain>
    </source>
</reference>
<dbReference type="GO" id="GO:0005524">
    <property type="term" value="F:ATP binding"/>
    <property type="evidence" value="ECO:0007669"/>
    <property type="project" value="InterPro"/>
</dbReference>
<dbReference type="SMART" id="SM00382">
    <property type="entry name" value="AAA"/>
    <property type="match status" value="1"/>
</dbReference>
<organism evidence="2 3">
    <name type="scientific">Blautia luti DSM 14534 = JCM 17040</name>
    <dbReference type="NCBI Taxonomy" id="649762"/>
    <lineage>
        <taxon>Bacteria</taxon>
        <taxon>Bacillati</taxon>
        <taxon>Bacillota</taxon>
        <taxon>Clostridia</taxon>
        <taxon>Lachnospirales</taxon>
        <taxon>Lachnospiraceae</taxon>
        <taxon>Blautia</taxon>
    </lineage>
</organism>
<dbReference type="Pfam" id="PF00004">
    <property type="entry name" value="AAA"/>
    <property type="match status" value="1"/>
</dbReference>
<evidence type="ECO:0000313" key="3">
    <source>
        <dbReference type="Proteomes" id="UP000437824"/>
    </source>
</evidence>
<protein>
    <submittedName>
        <fullName evidence="2">AAA family ATPase</fullName>
    </submittedName>
</protein>
<dbReference type="Proteomes" id="UP000437824">
    <property type="component" value="Unassembled WGS sequence"/>
</dbReference>
<dbReference type="CDD" id="cd00009">
    <property type="entry name" value="AAA"/>
    <property type="match status" value="1"/>
</dbReference>
<evidence type="ECO:0000259" key="1">
    <source>
        <dbReference type="SMART" id="SM00382"/>
    </source>
</evidence>
<comment type="caution">
    <text evidence="2">The sequence shown here is derived from an EMBL/GenBank/DDBJ whole genome shotgun (WGS) entry which is preliminary data.</text>
</comment>
<dbReference type="SUPFAM" id="SSF52540">
    <property type="entry name" value="P-loop containing nucleoside triphosphate hydrolases"/>
    <property type="match status" value="1"/>
</dbReference>
<dbReference type="GO" id="GO:0016887">
    <property type="term" value="F:ATP hydrolysis activity"/>
    <property type="evidence" value="ECO:0007669"/>
    <property type="project" value="InterPro"/>
</dbReference>
<dbReference type="InterPro" id="IPR027417">
    <property type="entry name" value="P-loop_NTPase"/>
</dbReference>
<dbReference type="AlphaFoldDB" id="A0A844GQ96"/>
<feature type="domain" description="AAA+ ATPase" evidence="1">
    <location>
        <begin position="32"/>
        <end position="188"/>
    </location>
</feature>
<name>A0A844GQ96_9FIRM</name>
<gene>
    <name evidence="2" type="ORF">GKZ57_14885</name>
</gene>
<dbReference type="InterPro" id="IPR003593">
    <property type="entry name" value="AAA+_ATPase"/>
</dbReference>
<evidence type="ECO:0000313" key="2">
    <source>
        <dbReference type="EMBL" id="MTD62487.1"/>
    </source>
</evidence>
<dbReference type="InterPro" id="IPR003959">
    <property type="entry name" value="ATPase_AAA_core"/>
</dbReference>
<dbReference type="EMBL" id="WMBC01000015">
    <property type="protein sequence ID" value="MTD62487.1"/>
    <property type="molecule type" value="Genomic_DNA"/>
</dbReference>
<dbReference type="Gene3D" id="3.40.50.300">
    <property type="entry name" value="P-loop containing nucleotide triphosphate hydrolases"/>
    <property type="match status" value="1"/>
</dbReference>
<dbReference type="RefSeq" id="WP_118511184.1">
    <property type="nucleotide sequence ID" value="NZ_WMBC01000015.1"/>
</dbReference>
<proteinExistence type="predicted"/>
<accession>A0A844GQ96</accession>
<sequence>MNIQEAKKEICNTLRAYLAKDEDGDYSYPMVRQRPILLIGPPGIGKTAIMEQAATECGVGLVSYTITHHTRQSAIGLPEIVKRSYGGKEMMVTDYTMSEIVASVYDCMDKTGKKEGILFIDEINCVSETLAPAMLALLQNKTFGSHKIPEGWVLVAAGNPPEYNKSVREFDIVTLDRVRKLEIQPDCDTWLKYAAQQNVHQAVISYLSMKKERFYSVENTVDGKFFVTARGWEDLSRLIQSYEKLGIEVSAGLAGEFLQKEETAEDFAGFYQLYMKYGEDYEIPAILRGELDPEVLKQKQHMAAGGGFEERFAVVNLILGTLRETAGEYARMDQQIEIMYDLLVHLREQVRKISQDTDGSSIIEKFIREQEKSLQVKKKMELLSIREQKSQETAIRRLKEYILTAKKEHLRSAQSGFERICRCFQEEPAAREKFIQSLQRELENAFSFVKESFGEDQEMLLLVTGITAVREMTTFIAENGCPAYFRYSGMLLYNKEEKDLRQACLDAMEEI</sequence>